<evidence type="ECO:0000256" key="1">
    <source>
        <dbReference type="SAM" id="Phobius"/>
    </source>
</evidence>
<dbReference type="InterPro" id="IPR005693">
    <property type="entry name" value="Mce"/>
</dbReference>
<keyword evidence="1" id="KW-0812">Transmembrane</keyword>
<dbReference type="NCBIfam" id="TIGR00996">
    <property type="entry name" value="Mtu_fam_mce"/>
    <property type="match status" value="1"/>
</dbReference>
<name>A0A0J8BZQ7_STRVR</name>
<dbReference type="AlphaFoldDB" id="A0A0J8BZQ7"/>
<dbReference type="EMBL" id="LFNT01000042">
    <property type="protein sequence ID" value="KMS70950.1"/>
    <property type="molecule type" value="Genomic_DNA"/>
</dbReference>
<feature type="transmembrane region" description="Helical" evidence="1">
    <location>
        <begin position="21"/>
        <end position="42"/>
    </location>
</feature>
<organism evidence="4 5">
    <name type="scientific">Streptomyces viridochromogenes</name>
    <dbReference type="NCBI Taxonomy" id="1938"/>
    <lineage>
        <taxon>Bacteria</taxon>
        <taxon>Bacillati</taxon>
        <taxon>Actinomycetota</taxon>
        <taxon>Actinomycetes</taxon>
        <taxon>Kitasatosporales</taxon>
        <taxon>Streptomycetaceae</taxon>
        <taxon>Streptomyces</taxon>
    </lineage>
</organism>
<evidence type="ECO:0000259" key="2">
    <source>
        <dbReference type="Pfam" id="PF02470"/>
    </source>
</evidence>
<evidence type="ECO:0000313" key="5">
    <source>
        <dbReference type="Proteomes" id="UP000037432"/>
    </source>
</evidence>
<keyword evidence="1" id="KW-1133">Transmembrane helix</keyword>
<dbReference type="PATRIC" id="fig|1938.3.peg.5631"/>
<comment type="caution">
    <text evidence="4">The sequence shown here is derived from an EMBL/GenBank/DDBJ whole genome shotgun (WGS) entry which is preliminary data.</text>
</comment>
<evidence type="ECO:0000259" key="3">
    <source>
        <dbReference type="Pfam" id="PF11887"/>
    </source>
</evidence>
<gene>
    <name evidence="4" type="ORF">ACM01_29480</name>
</gene>
<dbReference type="Pfam" id="PF02470">
    <property type="entry name" value="MlaD"/>
    <property type="match status" value="1"/>
</dbReference>
<dbReference type="GO" id="GO:0051701">
    <property type="term" value="P:biological process involved in interaction with host"/>
    <property type="evidence" value="ECO:0007669"/>
    <property type="project" value="TreeGrafter"/>
</dbReference>
<dbReference type="InterPro" id="IPR052336">
    <property type="entry name" value="MlaD_Phospholipid_Transporter"/>
</dbReference>
<evidence type="ECO:0000313" key="4">
    <source>
        <dbReference type="EMBL" id="KMS70950.1"/>
    </source>
</evidence>
<dbReference type="InterPro" id="IPR003399">
    <property type="entry name" value="Mce/MlaD"/>
</dbReference>
<feature type="domain" description="Mammalian cell entry C-terminal" evidence="3">
    <location>
        <begin position="126"/>
        <end position="331"/>
    </location>
</feature>
<protein>
    <submittedName>
        <fullName evidence="4">ABC transporter substrate-binding protein</fullName>
    </submittedName>
</protein>
<dbReference type="Proteomes" id="UP000037432">
    <property type="component" value="Unassembled WGS sequence"/>
</dbReference>
<accession>A0A0J8BZQ7</accession>
<keyword evidence="1" id="KW-0472">Membrane</keyword>
<dbReference type="Pfam" id="PF11887">
    <property type="entry name" value="Mce4_CUP1"/>
    <property type="match status" value="1"/>
</dbReference>
<dbReference type="InterPro" id="IPR024516">
    <property type="entry name" value="Mce_C"/>
</dbReference>
<dbReference type="RefSeq" id="WP_048584425.1">
    <property type="nucleotide sequence ID" value="NZ_LFNT01000042.1"/>
</dbReference>
<sequence length="352" mass="37641">MSRTTAKGARQTAAPLIKFSLFALVTILATALLAATIVNISFSPKDTYRAVFSDVTGLEKGDDIRVAGVRVGEVEGIRIKDRTLAEVTFTVSQDRPLLTGTGAVIRYRNLVGQRYVALTEGAGAGTRLRPGATIPLARTQPALDLNALLNGFKPLFAALSPKDVNQLATEIIRTLQGEGGTVNSLLVHTASLTSTLAGRDKLIGSVIDNLNTVLGTLDKRGARFSGLLKQLRRVISGLSADRKPIGQSLVSIGDLTEATSGLLKDARPPLKDDIAELTELTGTLNDNEDTVEGVLKRLPNKLNELTGTASYGSWFNFYLCDFDGRIVLPKTESTSRQVLTPDMHVARARCGA</sequence>
<reference evidence="4 5" key="1">
    <citation type="submission" date="2015-06" db="EMBL/GenBank/DDBJ databases">
        <authorList>
            <person name="Ju K.-S."/>
            <person name="Doroghazi J.R."/>
            <person name="Metcalf W.W."/>
        </authorList>
    </citation>
    <scope>NUCLEOTIDE SEQUENCE [LARGE SCALE GENOMIC DNA]</scope>
    <source>
        <strain evidence="4 5">NRRL 3414</strain>
    </source>
</reference>
<dbReference type="GO" id="GO:0005576">
    <property type="term" value="C:extracellular region"/>
    <property type="evidence" value="ECO:0007669"/>
    <property type="project" value="TreeGrafter"/>
</dbReference>
<dbReference type="PANTHER" id="PTHR33371">
    <property type="entry name" value="INTERMEMBRANE PHOSPHOLIPID TRANSPORT SYSTEM BINDING PROTEIN MLAD-RELATED"/>
    <property type="match status" value="1"/>
</dbReference>
<dbReference type="PANTHER" id="PTHR33371:SF17">
    <property type="entry name" value="MCE-FAMILY PROTEIN MCE1B"/>
    <property type="match status" value="1"/>
</dbReference>
<feature type="domain" description="Mce/MlaD" evidence="2">
    <location>
        <begin position="45"/>
        <end position="121"/>
    </location>
</feature>
<proteinExistence type="predicted"/>
<dbReference type="OrthoDB" id="338143at2"/>